<dbReference type="Proteomes" id="UP000541033">
    <property type="component" value="Unassembled WGS sequence"/>
</dbReference>
<sequence length="107" mass="12691">MRTVIDEQVQVWTNEAGTPLRMVWRGRRYLVTDKPTPWVDRHPWWTPENYAPRHTKRTDGRHSITEQRIDLVKWRFQATPVDEGESIVVDVAKHSETGFWSLTESFS</sequence>
<accession>A0A7X5QYJ5</accession>
<organism evidence="1 2">
    <name type="scientific">Lysinibacter cavernae</name>
    <dbReference type="NCBI Taxonomy" id="1640652"/>
    <lineage>
        <taxon>Bacteria</taxon>
        <taxon>Bacillati</taxon>
        <taxon>Actinomycetota</taxon>
        <taxon>Actinomycetes</taxon>
        <taxon>Micrococcales</taxon>
        <taxon>Microbacteriaceae</taxon>
        <taxon>Lysinibacter</taxon>
    </lineage>
</organism>
<dbReference type="EMBL" id="JAAMOX010000001">
    <property type="protein sequence ID" value="NIH52220.1"/>
    <property type="molecule type" value="Genomic_DNA"/>
</dbReference>
<comment type="caution">
    <text evidence="1">The sequence shown here is derived from an EMBL/GenBank/DDBJ whole genome shotgun (WGS) entry which is preliminary data.</text>
</comment>
<dbReference type="RefSeq" id="WP_167146456.1">
    <property type="nucleotide sequence ID" value="NZ_JAAMOX010000001.1"/>
</dbReference>
<gene>
    <name evidence="1" type="ORF">FHX76_000088</name>
</gene>
<protein>
    <submittedName>
        <fullName evidence="1">Uncharacterized protein</fullName>
    </submittedName>
</protein>
<name>A0A7X5QYJ5_9MICO</name>
<keyword evidence="2" id="KW-1185">Reference proteome</keyword>
<reference evidence="1 2" key="1">
    <citation type="submission" date="2020-02" db="EMBL/GenBank/DDBJ databases">
        <title>Sequencing the genomes of 1000 actinobacteria strains.</title>
        <authorList>
            <person name="Klenk H.-P."/>
        </authorList>
    </citation>
    <scope>NUCLEOTIDE SEQUENCE [LARGE SCALE GENOMIC DNA]</scope>
    <source>
        <strain evidence="1 2">DSM 27960</strain>
    </source>
</reference>
<proteinExistence type="predicted"/>
<dbReference type="AlphaFoldDB" id="A0A7X5QYJ5"/>
<evidence type="ECO:0000313" key="1">
    <source>
        <dbReference type="EMBL" id="NIH52220.1"/>
    </source>
</evidence>
<evidence type="ECO:0000313" key="2">
    <source>
        <dbReference type="Proteomes" id="UP000541033"/>
    </source>
</evidence>